<protein>
    <submittedName>
        <fullName evidence="1">Antibiotic ABC transporter permease</fullName>
    </submittedName>
</protein>
<comment type="caution">
    <text evidence="1">The sequence shown here is derived from an EMBL/GenBank/DDBJ whole genome shotgun (WGS) entry which is preliminary data.</text>
</comment>
<dbReference type="RefSeq" id="WP_248904837.1">
    <property type="nucleotide sequence ID" value="NZ_CP109979.1"/>
</dbReference>
<reference evidence="1 2" key="1">
    <citation type="journal article" date="2019" name="Int. J. Syst. Evol. Microbiol.">
        <title>The Global Catalogue of Microorganisms (GCM) 10K type strain sequencing project: providing services to taxonomists for standard genome sequencing and annotation.</title>
        <authorList>
            <consortium name="The Broad Institute Genomics Platform"/>
            <consortium name="The Broad Institute Genome Sequencing Center for Infectious Disease"/>
            <person name="Wu L."/>
            <person name="Ma J."/>
        </authorList>
    </citation>
    <scope>NUCLEOTIDE SEQUENCE [LARGE SCALE GENOMIC DNA]</scope>
    <source>
        <strain evidence="1 2">RDMS1</strain>
    </source>
</reference>
<keyword evidence="2" id="KW-1185">Reference proteome</keyword>
<dbReference type="Gene3D" id="1.50.10.20">
    <property type="match status" value="1"/>
</dbReference>
<proteinExistence type="predicted"/>
<dbReference type="GeneID" id="76198609"/>
<accession>A0ABD5YI89</accession>
<evidence type="ECO:0000313" key="1">
    <source>
        <dbReference type="EMBL" id="MFC7189051.1"/>
    </source>
</evidence>
<gene>
    <name evidence="1" type="ORF">ACFQL7_03760</name>
</gene>
<dbReference type="Proteomes" id="UP001596417">
    <property type="component" value="Unassembled WGS sequence"/>
</dbReference>
<dbReference type="AlphaFoldDB" id="A0ABD5YI89"/>
<name>A0ABD5YI89_9EURY</name>
<dbReference type="EMBL" id="JBHTAX010000001">
    <property type="protein sequence ID" value="MFC7189051.1"/>
    <property type="molecule type" value="Genomic_DNA"/>
</dbReference>
<sequence>MTQRVSTYTTETSALNDEQRTIDILRKTLAYARTRDYKGWDYGDGMSSKLLQWFPIDNKWLNLVVQEVAKRPPINVRPLLLIEQRRNYKGTALFAMTNLNTAKLQSVCTPDETSASTPGSGAWSEMGIDTDVDYEDESYQLNQWLISNRSVGYSGFCGGHKHQIQHFHSRGVPNDPDVVSTSYAVKSLLSAASLDPMYLSVAETAANFVVDDLNYRTVADGACIDYHFNHPSDSYTINAGAIGARLLIDLYDQFGDESYRRRAKCLLDHIAGLQTDIGGWTYRDPPSASHLSMDNHHNGFVIEAFLRYQDVTGTDRYAKTLDRALTFYRETLFDPSGAPNWDEKKSYPRDIHASAQGILVFTYAGDLDFARRILAWALDNLYVGDGKFYYRKHRFYTTRVTLMRWCQAWMAYAMSEYLIALQNQSKQTVDV</sequence>
<dbReference type="InterPro" id="IPR008928">
    <property type="entry name" value="6-hairpin_glycosidase_sf"/>
</dbReference>
<dbReference type="SUPFAM" id="SSF48208">
    <property type="entry name" value="Six-hairpin glycosidases"/>
    <property type="match status" value="1"/>
</dbReference>
<evidence type="ECO:0000313" key="2">
    <source>
        <dbReference type="Proteomes" id="UP001596417"/>
    </source>
</evidence>
<organism evidence="1 2">
    <name type="scientific">Halocatena marina</name>
    <dbReference type="NCBI Taxonomy" id="2934937"/>
    <lineage>
        <taxon>Archaea</taxon>
        <taxon>Methanobacteriati</taxon>
        <taxon>Methanobacteriota</taxon>
        <taxon>Stenosarchaea group</taxon>
        <taxon>Halobacteria</taxon>
        <taxon>Halobacteriales</taxon>
        <taxon>Natronomonadaceae</taxon>
        <taxon>Halocatena</taxon>
    </lineage>
</organism>